<dbReference type="AlphaFoldDB" id="A0AAV6UR15"/>
<proteinExistence type="predicted"/>
<dbReference type="Pfam" id="PF13359">
    <property type="entry name" value="DDE_Tnp_4"/>
    <property type="match status" value="1"/>
</dbReference>
<dbReference type="Proteomes" id="UP000827092">
    <property type="component" value="Unassembled WGS sequence"/>
</dbReference>
<comment type="caution">
    <text evidence="4">The sequence shown here is derived from an EMBL/GenBank/DDBJ whole genome shotgun (WGS) entry which is preliminary data.</text>
</comment>
<feature type="domain" description="DDE Tnp4" evidence="3">
    <location>
        <begin position="28"/>
        <end position="108"/>
    </location>
</feature>
<reference evidence="4 5" key="1">
    <citation type="journal article" date="2022" name="Nat. Ecol. Evol.">
        <title>A masculinizing supergene underlies an exaggerated male reproductive morph in a spider.</title>
        <authorList>
            <person name="Hendrickx F."/>
            <person name="De Corte Z."/>
            <person name="Sonet G."/>
            <person name="Van Belleghem S.M."/>
            <person name="Kostlbacher S."/>
            <person name="Vangestel C."/>
        </authorList>
    </citation>
    <scope>NUCLEOTIDE SEQUENCE [LARGE SCALE GENOMIC DNA]</scope>
    <source>
        <strain evidence="4">W744_W776</strain>
    </source>
</reference>
<keyword evidence="5" id="KW-1185">Reference proteome</keyword>
<evidence type="ECO:0000259" key="3">
    <source>
        <dbReference type="Pfam" id="PF13359"/>
    </source>
</evidence>
<organism evidence="4 5">
    <name type="scientific">Oedothorax gibbosus</name>
    <dbReference type="NCBI Taxonomy" id="931172"/>
    <lineage>
        <taxon>Eukaryota</taxon>
        <taxon>Metazoa</taxon>
        <taxon>Ecdysozoa</taxon>
        <taxon>Arthropoda</taxon>
        <taxon>Chelicerata</taxon>
        <taxon>Arachnida</taxon>
        <taxon>Araneae</taxon>
        <taxon>Araneomorphae</taxon>
        <taxon>Entelegynae</taxon>
        <taxon>Araneoidea</taxon>
        <taxon>Linyphiidae</taxon>
        <taxon>Erigoninae</taxon>
        <taxon>Oedothorax</taxon>
    </lineage>
</organism>
<dbReference type="PANTHER" id="PTHR23080">
    <property type="entry name" value="THAP DOMAIN PROTEIN"/>
    <property type="match status" value="1"/>
</dbReference>
<name>A0AAV6UR15_9ARAC</name>
<evidence type="ECO:0000313" key="4">
    <source>
        <dbReference type="EMBL" id="KAG8186317.1"/>
    </source>
</evidence>
<dbReference type="EMBL" id="JAFNEN010000305">
    <property type="protein sequence ID" value="KAG8186317.1"/>
    <property type="molecule type" value="Genomic_DNA"/>
</dbReference>
<accession>A0AAV6UR15</accession>
<evidence type="ECO:0000256" key="2">
    <source>
        <dbReference type="ARBA" id="ARBA00022723"/>
    </source>
</evidence>
<keyword evidence="2" id="KW-0479">Metal-binding</keyword>
<evidence type="ECO:0000256" key="1">
    <source>
        <dbReference type="ARBA" id="ARBA00001968"/>
    </source>
</evidence>
<dbReference type="PANTHER" id="PTHR23080:SF144">
    <property type="entry name" value="SPINDLE AND KINETOCHORE ASSOCIATED COMPLEX SUBUNIT 3"/>
    <property type="match status" value="1"/>
</dbReference>
<sequence length="117" mass="13333">MDHFISRKPAELWDKDNPDWDSINLYCCEVEVPAFKRGKKQLSAIEIEETRGLASLRIHVERVIGVLRQKYRMLEGRMPISLVSHSSNQDENISTVDKIVTIAAALLNVCPPVIPYD</sequence>
<evidence type="ECO:0000313" key="5">
    <source>
        <dbReference type="Proteomes" id="UP000827092"/>
    </source>
</evidence>
<gene>
    <name evidence="4" type="ORF">JTE90_005850</name>
</gene>
<dbReference type="GO" id="GO:0046872">
    <property type="term" value="F:metal ion binding"/>
    <property type="evidence" value="ECO:0007669"/>
    <property type="project" value="UniProtKB-KW"/>
</dbReference>
<protein>
    <recommendedName>
        <fullName evidence="3">DDE Tnp4 domain-containing protein</fullName>
    </recommendedName>
</protein>
<dbReference type="InterPro" id="IPR027806">
    <property type="entry name" value="HARBI1_dom"/>
</dbReference>
<comment type="cofactor">
    <cofactor evidence="1">
        <name>a divalent metal cation</name>
        <dbReference type="ChEBI" id="CHEBI:60240"/>
    </cofactor>
</comment>